<evidence type="ECO:0000256" key="2">
    <source>
        <dbReference type="ARBA" id="ARBA00022729"/>
    </source>
</evidence>
<dbReference type="InterPro" id="IPR028082">
    <property type="entry name" value="Peripla_BP_I"/>
</dbReference>
<dbReference type="InterPro" id="IPR006311">
    <property type="entry name" value="TAT_signal"/>
</dbReference>
<feature type="signal peptide" evidence="3">
    <location>
        <begin position="1"/>
        <end position="29"/>
    </location>
</feature>
<dbReference type="SUPFAM" id="SSF53822">
    <property type="entry name" value="Periplasmic binding protein-like I"/>
    <property type="match status" value="1"/>
</dbReference>
<feature type="chain" id="PRO_5046696440" evidence="3">
    <location>
        <begin position="30"/>
        <end position="420"/>
    </location>
</feature>
<sequence>MFMIGRRSLLSFAVLAAALGSLTGLFACATPRAQPGRAGSGPCTSPGVTDSEVKIGLLFDDSGPTSAAYRTFRAGVEARLGVANAAGGVHGRKVVYAWRDDAGSPDGNRAGARELVRDEGVIGILETAGVVVGSAQYLDDLEVPVVGLAGDVDWNNHDNMFSWHYYSATQGSSSVWGDFVRSQGGTRALIVNTELSDATEIFYQKLRTSLQAASIRVEASFTVTAKTTSFGALAAQMKAARLNTLAGIVTPDILAQILPAVRAAGVNLKAVIAPFGYDPALLKQLGPTLAGTVIYITFVPFEVNSPAHQRMIDAMTRYAPQVQSPAQDSAVFGWLSADMFLRGLEAAGPCPTRPGFIRGLRGVRAYDGGGLLPAPIDLATNRGKAANCYDFVRVSDDGSRFLPLDPVVRCGLPISDTPVS</sequence>
<organism evidence="5 6">
    <name type="scientific">Protofrankia coriariae</name>
    <dbReference type="NCBI Taxonomy" id="1562887"/>
    <lineage>
        <taxon>Bacteria</taxon>
        <taxon>Bacillati</taxon>
        <taxon>Actinomycetota</taxon>
        <taxon>Actinomycetes</taxon>
        <taxon>Frankiales</taxon>
        <taxon>Frankiaceae</taxon>
        <taxon>Protofrankia</taxon>
    </lineage>
</organism>
<name>A0ABR5F4V0_9ACTN</name>
<keyword evidence="2 3" id="KW-0732">Signal</keyword>
<dbReference type="PROSITE" id="PS51318">
    <property type="entry name" value="TAT"/>
    <property type="match status" value="1"/>
</dbReference>
<evidence type="ECO:0000313" key="6">
    <source>
        <dbReference type="Proteomes" id="UP000035425"/>
    </source>
</evidence>
<dbReference type="CDD" id="cd06341">
    <property type="entry name" value="PBP1_ABC_ligand_binding-like"/>
    <property type="match status" value="1"/>
</dbReference>
<dbReference type="PROSITE" id="PS51257">
    <property type="entry name" value="PROKAR_LIPOPROTEIN"/>
    <property type="match status" value="1"/>
</dbReference>
<dbReference type="Pfam" id="PF13458">
    <property type="entry name" value="Peripla_BP_6"/>
    <property type="match status" value="1"/>
</dbReference>
<gene>
    <name evidence="5" type="ORF">FrCorBMG51_09820</name>
</gene>
<feature type="domain" description="Leucine-binding protein" evidence="4">
    <location>
        <begin position="52"/>
        <end position="398"/>
    </location>
</feature>
<evidence type="ECO:0000259" key="4">
    <source>
        <dbReference type="Pfam" id="PF13458"/>
    </source>
</evidence>
<evidence type="ECO:0000256" key="3">
    <source>
        <dbReference type="SAM" id="SignalP"/>
    </source>
</evidence>
<dbReference type="Proteomes" id="UP000035425">
    <property type="component" value="Unassembled WGS sequence"/>
</dbReference>
<proteinExistence type="inferred from homology"/>
<evidence type="ECO:0000313" key="5">
    <source>
        <dbReference type="EMBL" id="KLL11658.1"/>
    </source>
</evidence>
<keyword evidence="6" id="KW-1185">Reference proteome</keyword>
<evidence type="ECO:0000256" key="1">
    <source>
        <dbReference type="ARBA" id="ARBA00010062"/>
    </source>
</evidence>
<protein>
    <submittedName>
        <fullName evidence="5">Branched-chain amino acid ABC transporter substrate-binding protein</fullName>
    </submittedName>
</protein>
<accession>A0ABR5F4V0</accession>
<dbReference type="RefSeq" id="WP_047222757.1">
    <property type="nucleotide sequence ID" value="NZ_JWIO01000013.1"/>
</dbReference>
<dbReference type="InterPro" id="IPR028081">
    <property type="entry name" value="Leu-bd"/>
</dbReference>
<dbReference type="PANTHER" id="PTHR47235">
    <property type="entry name" value="BLR6548 PROTEIN"/>
    <property type="match status" value="1"/>
</dbReference>
<reference evidence="5 6" key="1">
    <citation type="submission" date="2014-12" db="EMBL/GenBank/DDBJ databases">
        <title>Frankia sp. BMG5.1 draft genome.</title>
        <authorList>
            <person name="Gtari M."/>
            <person name="Ghodhbane-Gtari F."/>
            <person name="Nouioui I."/>
            <person name="Ktari A."/>
            <person name="Hezbri K."/>
            <person name="Mimouni W."/>
            <person name="Sbissi I."/>
            <person name="Ayari A."/>
            <person name="Yamanaka T."/>
            <person name="Normand P."/>
            <person name="Tisa L.S."/>
            <person name="Boudabous A."/>
        </authorList>
    </citation>
    <scope>NUCLEOTIDE SEQUENCE [LARGE SCALE GENOMIC DNA]</scope>
    <source>
        <strain evidence="5 6">BMG5.1</strain>
    </source>
</reference>
<dbReference type="Gene3D" id="3.40.50.2300">
    <property type="match status" value="2"/>
</dbReference>
<comment type="similarity">
    <text evidence="1">Belongs to the leucine-binding protein family.</text>
</comment>
<dbReference type="EMBL" id="JWIO01000013">
    <property type="protein sequence ID" value="KLL11658.1"/>
    <property type="molecule type" value="Genomic_DNA"/>
</dbReference>
<dbReference type="PANTHER" id="PTHR47235:SF1">
    <property type="entry name" value="BLR6548 PROTEIN"/>
    <property type="match status" value="1"/>
</dbReference>
<comment type="caution">
    <text evidence="5">The sequence shown here is derived from an EMBL/GenBank/DDBJ whole genome shotgun (WGS) entry which is preliminary data.</text>
</comment>